<gene>
    <name evidence="1" type="ORF">OSTLU_39123</name>
</gene>
<evidence type="ECO:0000313" key="2">
    <source>
        <dbReference type="Proteomes" id="UP000001568"/>
    </source>
</evidence>
<organism evidence="1 2">
    <name type="scientific">Ostreococcus lucimarinus (strain CCE9901)</name>
    <dbReference type="NCBI Taxonomy" id="436017"/>
    <lineage>
        <taxon>Eukaryota</taxon>
        <taxon>Viridiplantae</taxon>
        <taxon>Chlorophyta</taxon>
        <taxon>Mamiellophyceae</taxon>
        <taxon>Mamiellales</taxon>
        <taxon>Bathycoccaceae</taxon>
        <taxon>Ostreococcus</taxon>
    </lineage>
</organism>
<protein>
    <recommendedName>
        <fullName evidence="3">Tetratricopeptide repeat protein</fullName>
    </recommendedName>
</protein>
<proteinExistence type="predicted"/>
<dbReference type="InterPro" id="IPR019734">
    <property type="entry name" value="TPR_rpt"/>
</dbReference>
<reference evidence="1 2" key="1">
    <citation type="journal article" date="2007" name="Proc. Natl. Acad. Sci. U.S.A.">
        <title>The tiny eukaryote Ostreococcus provides genomic insights into the paradox of plankton speciation.</title>
        <authorList>
            <person name="Palenik B."/>
            <person name="Grimwood J."/>
            <person name="Aerts A."/>
            <person name="Rouze P."/>
            <person name="Salamov A."/>
            <person name="Putnam N."/>
            <person name="Dupont C."/>
            <person name="Jorgensen R."/>
            <person name="Derelle E."/>
            <person name="Rombauts S."/>
            <person name="Zhou K."/>
            <person name="Otillar R."/>
            <person name="Merchant S.S."/>
            <person name="Podell S."/>
            <person name="Gaasterland T."/>
            <person name="Napoli C."/>
            <person name="Gendler K."/>
            <person name="Manuell A."/>
            <person name="Tai V."/>
            <person name="Vallon O."/>
            <person name="Piganeau G."/>
            <person name="Jancek S."/>
            <person name="Heijde M."/>
            <person name="Jabbari K."/>
            <person name="Bowler C."/>
            <person name="Lohr M."/>
            <person name="Robbens S."/>
            <person name="Werner G."/>
            <person name="Dubchak I."/>
            <person name="Pazour G.J."/>
            <person name="Ren Q."/>
            <person name="Paulsen I."/>
            <person name="Delwiche C."/>
            <person name="Schmutz J."/>
            <person name="Rokhsar D."/>
            <person name="Van de Peer Y."/>
            <person name="Moreau H."/>
            <person name="Grigoriev I.V."/>
        </authorList>
    </citation>
    <scope>NUCLEOTIDE SEQUENCE [LARGE SCALE GENOMIC DNA]</scope>
    <source>
        <strain evidence="1 2">CCE9901</strain>
    </source>
</reference>
<accession>A4S5P1</accession>
<dbReference type="KEGG" id="olu:OSTLU_39123"/>
<dbReference type="EMBL" id="CP000592">
    <property type="protein sequence ID" value="ABO99097.1"/>
    <property type="molecule type" value="Genomic_DNA"/>
</dbReference>
<name>A4S5P1_OSTLU</name>
<dbReference type="SUPFAM" id="SSF48452">
    <property type="entry name" value="TPR-like"/>
    <property type="match status" value="1"/>
</dbReference>
<dbReference type="OrthoDB" id="1926212at2759"/>
<dbReference type="GeneID" id="5004763"/>
<dbReference type="Proteomes" id="UP000001568">
    <property type="component" value="Chromosome 12"/>
</dbReference>
<dbReference type="Gene3D" id="1.25.40.10">
    <property type="entry name" value="Tetratricopeptide repeat domain"/>
    <property type="match status" value="1"/>
</dbReference>
<dbReference type="HOGENOM" id="CLU_072177_0_0_1"/>
<dbReference type="Gramene" id="ABO99097">
    <property type="protein sequence ID" value="ABO99097"/>
    <property type="gene ID" value="OSTLU_39123"/>
</dbReference>
<dbReference type="InterPro" id="IPR011990">
    <property type="entry name" value="TPR-like_helical_dom_sf"/>
</dbReference>
<dbReference type="SMART" id="SM00028">
    <property type="entry name" value="TPR"/>
    <property type="match status" value="4"/>
</dbReference>
<dbReference type="STRING" id="436017.A4S5P1"/>
<evidence type="ECO:0008006" key="3">
    <source>
        <dbReference type="Google" id="ProtNLM"/>
    </source>
</evidence>
<sequence>MCEGDASASARVLAGRALALEGVYRFRDALRDYDEVLRLCEVSGFAPDPYVLNSRGNVHGSLGNWDKAKDDYESAANLFQGARGFKVGASTTQRLDGAIYAFSNLALAEAQLGNEDKALKQLESLVRRAPNSADVRAACAALYYSAARFEDAEDAWERACSRESGCAKYRDIDYVTRIRRWPPVMVAKLEKFLAVR</sequence>
<dbReference type="AlphaFoldDB" id="A4S5P1"/>
<dbReference type="Pfam" id="PF13174">
    <property type="entry name" value="TPR_6"/>
    <property type="match status" value="1"/>
</dbReference>
<dbReference type="RefSeq" id="XP_001420804.1">
    <property type="nucleotide sequence ID" value="XM_001420767.1"/>
</dbReference>
<evidence type="ECO:0000313" key="1">
    <source>
        <dbReference type="EMBL" id="ABO99097.1"/>
    </source>
</evidence>
<dbReference type="eggNOG" id="ENOG502S0TB">
    <property type="taxonomic scope" value="Eukaryota"/>
</dbReference>
<keyword evidence="2" id="KW-1185">Reference proteome</keyword>